<protein>
    <submittedName>
        <fullName evidence="6">TonB-dependent receptor plug domain-containing protein</fullName>
    </submittedName>
</protein>
<dbReference type="Proteomes" id="UP001222603">
    <property type="component" value="Unassembled WGS sequence"/>
</dbReference>
<proteinExistence type="inferred from homology"/>
<dbReference type="SMART" id="SM00965">
    <property type="entry name" value="STN"/>
    <property type="match status" value="1"/>
</dbReference>
<dbReference type="Gene3D" id="2.60.40.1120">
    <property type="entry name" value="Carboxypeptidase-like, regulatory domain"/>
    <property type="match status" value="1"/>
</dbReference>
<dbReference type="RefSeq" id="WP_272201851.1">
    <property type="nucleotide sequence ID" value="NZ_JAQNSI010000294.1"/>
</dbReference>
<organism evidence="6 7">
    <name type="scientific">Bacteroides uniformis</name>
    <dbReference type="NCBI Taxonomy" id="820"/>
    <lineage>
        <taxon>Bacteria</taxon>
        <taxon>Pseudomonadati</taxon>
        <taxon>Bacteroidota</taxon>
        <taxon>Bacteroidia</taxon>
        <taxon>Bacteroidales</taxon>
        <taxon>Bacteroidaceae</taxon>
        <taxon>Bacteroides</taxon>
    </lineage>
</organism>
<keyword evidence="4" id="KW-1134">Transmembrane beta strand</keyword>
<dbReference type="GO" id="GO:0009279">
    <property type="term" value="C:cell outer membrane"/>
    <property type="evidence" value="ECO:0007669"/>
    <property type="project" value="UniProtKB-SubCell"/>
</dbReference>
<dbReference type="PROSITE" id="PS52016">
    <property type="entry name" value="TONB_DEPENDENT_REC_3"/>
    <property type="match status" value="1"/>
</dbReference>
<evidence type="ECO:0000313" key="6">
    <source>
        <dbReference type="EMBL" id="MDC1901002.1"/>
    </source>
</evidence>
<dbReference type="AlphaFoldDB" id="A0AAW6H188"/>
<evidence type="ECO:0000256" key="2">
    <source>
        <dbReference type="ARBA" id="ARBA00023136"/>
    </source>
</evidence>
<dbReference type="EMBL" id="JAQNSI010000294">
    <property type="protein sequence ID" value="MDC1901002.1"/>
    <property type="molecule type" value="Genomic_DNA"/>
</dbReference>
<keyword evidence="2 4" id="KW-0472">Membrane</keyword>
<evidence type="ECO:0000256" key="4">
    <source>
        <dbReference type="PROSITE-ProRule" id="PRU01360"/>
    </source>
</evidence>
<keyword evidence="6" id="KW-0675">Receptor</keyword>
<dbReference type="InterPro" id="IPR008969">
    <property type="entry name" value="CarboxyPept-like_regulatory"/>
</dbReference>
<dbReference type="InterPro" id="IPR011662">
    <property type="entry name" value="Secretin/TonB_short_N"/>
</dbReference>
<evidence type="ECO:0000256" key="3">
    <source>
        <dbReference type="ARBA" id="ARBA00023237"/>
    </source>
</evidence>
<name>A0AAW6H188_BACUN</name>
<comment type="subcellular location">
    <subcellularLocation>
        <location evidence="4">Cell outer membrane</location>
        <topology evidence="4">Multi-pass membrane protein</topology>
    </subcellularLocation>
</comment>
<sequence length="569" mass="62350">MKITLFLLLLVIFQVYSGNCYSQNARVSIQNARLRVGQVLEQIESQTEYLFVYNKQNVDVRRTVDINASNQTVSEVLDQMFKGTDIKYVMEGKNIVLTKNSRSAEDKTNTLQEMAIVRGKVTDSKGEPIIGANILEKGTANGVITNTEGEFSMNIPPYATIVVSYISYEPQTIALNGRNNLHIRMEEKSLALEQVVVTAMGIQKKMSSLTYSTQQISSSELTRAKEPNMINTLAGKTAGVQINKTANLGGSAKVVIRGARSAFASGNNQPLYVIDGVPMLNSSTESTSTVIGGNYDGLNRDAGDGISNLNPDDIKSINILKGSSAAALYGSQAANGVILITTKKGKAGLQRVTFSSNLTVSHAISTPEFQNTYGRNEDGGTASWGTKGNVTDYDNIGEFFSNGITTFNSLAITTGNEKVQTYFSYANTTAKGIVDNNKLQKNNLNLHETASLFNNKLKLDGIATLMTQTVKNSPATGGYYLNPLVSLYSFPRGVDMSTYRENFETWNADRNMMTQNWIEKNGDGTVSEWGQNPYWLKNRVLSGYKRYRAVASARANLHITDYFSLQVRG</sequence>
<dbReference type="Pfam" id="PF13715">
    <property type="entry name" value="CarbopepD_reg_2"/>
    <property type="match status" value="1"/>
</dbReference>
<dbReference type="SUPFAM" id="SSF56935">
    <property type="entry name" value="Porins"/>
    <property type="match status" value="1"/>
</dbReference>
<dbReference type="Pfam" id="PF07660">
    <property type="entry name" value="STN"/>
    <property type="match status" value="1"/>
</dbReference>
<accession>A0AAW6H188</accession>
<dbReference type="SUPFAM" id="SSF49464">
    <property type="entry name" value="Carboxypeptidase regulatory domain-like"/>
    <property type="match status" value="1"/>
</dbReference>
<dbReference type="Gene3D" id="3.55.50.30">
    <property type="match status" value="1"/>
</dbReference>
<keyword evidence="1 4" id="KW-0813">Transport</keyword>
<reference evidence="6" key="1">
    <citation type="submission" date="2022-10" db="EMBL/GenBank/DDBJ databases">
        <title>Human gut microbiome strain richness.</title>
        <authorList>
            <person name="Chen-Liaw A."/>
        </authorList>
    </citation>
    <scope>NUCLEOTIDE SEQUENCE</scope>
    <source>
        <strain evidence="6">1001713st1_F9_1001713B170221_170320</strain>
    </source>
</reference>
<dbReference type="InterPro" id="IPR023997">
    <property type="entry name" value="TonB-dep_OMP_SusC/RagA_CS"/>
</dbReference>
<comment type="caution">
    <text evidence="6">The sequence shown here is derived from an EMBL/GenBank/DDBJ whole genome shotgun (WGS) entry which is preliminary data.</text>
</comment>
<dbReference type="NCBIfam" id="TIGR04057">
    <property type="entry name" value="SusC_RagA_signa"/>
    <property type="match status" value="1"/>
</dbReference>
<dbReference type="Gene3D" id="2.170.130.10">
    <property type="entry name" value="TonB-dependent receptor, plug domain"/>
    <property type="match status" value="1"/>
</dbReference>
<evidence type="ECO:0000313" key="7">
    <source>
        <dbReference type="Proteomes" id="UP001222603"/>
    </source>
</evidence>
<keyword evidence="4" id="KW-0812">Transmembrane</keyword>
<keyword evidence="3 4" id="KW-0998">Cell outer membrane</keyword>
<dbReference type="InterPro" id="IPR012910">
    <property type="entry name" value="Plug_dom"/>
</dbReference>
<dbReference type="Pfam" id="PF07715">
    <property type="entry name" value="Plug"/>
    <property type="match status" value="1"/>
</dbReference>
<gene>
    <name evidence="6" type="ORF">POZ10_10255</name>
</gene>
<dbReference type="InterPro" id="IPR039426">
    <property type="entry name" value="TonB-dep_rcpt-like"/>
</dbReference>
<dbReference type="InterPro" id="IPR037066">
    <property type="entry name" value="Plug_dom_sf"/>
</dbReference>
<feature type="non-terminal residue" evidence="6">
    <location>
        <position position="569"/>
    </location>
</feature>
<evidence type="ECO:0000256" key="1">
    <source>
        <dbReference type="ARBA" id="ARBA00022448"/>
    </source>
</evidence>
<evidence type="ECO:0000259" key="5">
    <source>
        <dbReference type="SMART" id="SM00965"/>
    </source>
</evidence>
<feature type="domain" description="Secretin/TonB short N-terminal" evidence="5">
    <location>
        <begin position="49"/>
        <end position="100"/>
    </location>
</feature>
<comment type="similarity">
    <text evidence="4">Belongs to the TonB-dependent receptor family.</text>
</comment>